<protein>
    <recommendedName>
        <fullName evidence="1">Trigger factor ribosome-binding bacterial domain-containing protein</fullName>
    </recommendedName>
</protein>
<dbReference type="Gene3D" id="3.30.70.1050">
    <property type="entry name" value="Trigger factor ribosome-binding domain"/>
    <property type="match status" value="1"/>
</dbReference>
<dbReference type="InterPro" id="IPR037041">
    <property type="entry name" value="Trigger_fac_C_sf"/>
</dbReference>
<dbReference type="InterPro" id="IPR027304">
    <property type="entry name" value="Trigger_fact/SurA_dom_sf"/>
</dbReference>
<accession>A0A1F4ZBX9</accession>
<dbReference type="SUPFAM" id="SSF102735">
    <property type="entry name" value="Trigger factor ribosome-binding domain"/>
    <property type="match status" value="1"/>
</dbReference>
<dbReference type="InterPro" id="IPR036611">
    <property type="entry name" value="Trigger_fac_ribosome-bd_sf"/>
</dbReference>
<name>A0A1F4ZBX9_9BACT</name>
<dbReference type="GO" id="GO:0006457">
    <property type="term" value="P:protein folding"/>
    <property type="evidence" value="ECO:0007669"/>
    <property type="project" value="InterPro"/>
</dbReference>
<dbReference type="InterPro" id="IPR008881">
    <property type="entry name" value="Trigger_fac_ribosome-bd_bac"/>
</dbReference>
<dbReference type="SUPFAM" id="SSF109998">
    <property type="entry name" value="Triger factor/SurA peptide-binding domain-like"/>
    <property type="match status" value="1"/>
</dbReference>
<dbReference type="GO" id="GO:0003755">
    <property type="term" value="F:peptidyl-prolyl cis-trans isomerase activity"/>
    <property type="evidence" value="ECO:0007669"/>
    <property type="project" value="UniProtKB-KW"/>
</dbReference>
<evidence type="ECO:0000313" key="3">
    <source>
        <dbReference type="Proteomes" id="UP000177080"/>
    </source>
</evidence>
<proteinExistence type="predicted"/>
<dbReference type="STRING" id="1797259.A2989_03875"/>
<comment type="caution">
    <text evidence="2">The sequence shown here is derived from an EMBL/GenBank/DDBJ whole genome shotgun (WGS) entry which is preliminary data.</text>
</comment>
<dbReference type="Pfam" id="PF05697">
    <property type="entry name" value="Trigger_N"/>
    <property type="match status" value="1"/>
</dbReference>
<reference evidence="2 3" key="1">
    <citation type="journal article" date="2016" name="Nat. Commun.">
        <title>Thousands of microbial genomes shed light on interconnected biogeochemical processes in an aquifer system.</title>
        <authorList>
            <person name="Anantharaman K."/>
            <person name="Brown C.T."/>
            <person name="Hug L.A."/>
            <person name="Sharon I."/>
            <person name="Castelle C.J."/>
            <person name="Probst A.J."/>
            <person name="Thomas B.C."/>
            <person name="Singh A."/>
            <person name="Wilkins M.J."/>
            <person name="Karaoz U."/>
            <person name="Brodie E.L."/>
            <person name="Williams K.H."/>
            <person name="Hubbard S.S."/>
            <person name="Banfield J.F."/>
        </authorList>
    </citation>
    <scope>NUCLEOTIDE SEQUENCE [LARGE SCALE GENOMIC DNA]</scope>
</reference>
<dbReference type="GO" id="GO:0015031">
    <property type="term" value="P:protein transport"/>
    <property type="evidence" value="ECO:0007669"/>
    <property type="project" value="InterPro"/>
</dbReference>
<dbReference type="EMBL" id="MEXN01000005">
    <property type="protein sequence ID" value="OGD03792.1"/>
    <property type="molecule type" value="Genomic_DNA"/>
</dbReference>
<gene>
    <name evidence="2" type="ORF">A2989_03875</name>
</gene>
<sequence length="234" mass="26491">MNQVTRLDNGTIELIFSIPWSDIQAAREKEIVKAVEETEISGFRKGKAPRDIVEPKLDTNKLLTAALQSLLPTAYQAIANAHKLKPVLYPHIKITKGQPNEDWEFIATTCEAPQVKLPPDYKSAIKNLEIKNANQKLTAIVDYLRQHSTLQIPHLLIEEESNHRLGHLAENLAQLSLDLPRYLQSKKMTTEDLRAQTASQAKIDLEIEFILETVRNGEQLPDRKKTLDFLASLV</sequence>
<evidence type="ECO:0000313" key="2">
    <source>
        <dbReference type="EMBL" id="OGD03792.1"/>
    </source>
</evidence>
<feature type="domain" description="Trigger factor ribosome-binding bacterial" evidence="1">
    <location>
        <begin position="3"/>
        <end position="131"/>
    </location>
</feature>
<dbReference type="AlphaFoldDB" id="A0A1F4ZBX9"/>
<dbReference type="Proteomes" id="UP000177080">
    <property type="component" value="Unassembled WGS sequence"/>
</dbReference>
<dbReference type="Gene3D" id="1.10.3120.10">
    <property type="entry name" value="Trigger factor, C-terminal domain"/>
    <property type="match status" value="1"/>
</dbReference>
<organism evidence="2 3">
    <name type="scientific">Candidatus Amesbacteria bacterium RIFCSPLOWO2_01_FULL_48_25</name>
    <dbReference type="NCBI Taxonomy" id="1797259"/>
    <lineage>
        <taxon>Bacteria</taxon>
        <taxon>Candidatus Amesiibacteriota</taxon>
    </lineage>
</organism>
<evidence type="ECO:0000259" key="1">
    <source>
        <dbReference type="Pfam" id="PF05697"/>
    </source>
</evidence>